<keyword evidence="2" id="KW-0813">Transport</keyword>
<name>A0ABX2J073_9RHOB</name>
<dbReference type="InterPro" id="IPR003593">
    <property type="entry name" value="AAA+_ATPase"/>
</dbReference>
<evidence type="ECO:0000256" key="7">
    <source>
        <dbReference type="ARBA" id="ARBA00023004"/>
    </source>
</evidence>
<dbReference type="PANTHER" id="PTHR42771:SF2">
    <property type="entry name" value="IRON(3+)-HYDROXAMATE IMPORT ATP-BINDING PROTEIN FHUC"/>
    <property type="match status" value="1"/>
</dbReference>
<keyword evidence="4" id="KW-0410">Iron transport</keyword>
<dbReference type="RefSeq" id="WP_174140159.1">
    <property type="nucleotide sequence ID" value="NZ_JABUFE010000030.1"/>
</dbReference>
<evidence type="ECO:0000256" key="2">
    <source>
        <dbReference type="ARBA" id="ARBA00022448"/>
    </source>
</evidence>
<dbReference type="SUPFAM" id="SSF52540">
    <property type="entry name" value="P-loop containing nucleoside triphosphate hydrolases"/>
    <property type="match status" value="1"/>
</dbReference>
<proteinExistence type="predicted"/>
<dbReference type="Pfam" id="PF00005">
    <property type="entry name" value="ABC_tran"/>
    <property type="match status" value="1"/>
</dbReference>
<protein>
    <submittedName>
        <fullName evidence="11">ABC transporter ATP-binding protein</fullName>
    </submittedName>
</protein>
<reference evidence="11 12" key="1">
    <citation type="submission" date="2020-06" db="EMBL/GenBank/DDBJ databases">
        <title>Sulfitobacter algicola sp. nov., isolated from green algae.</title>
        <authorList>
            <person name="Wang C."/>
        </authorList>
    </citation>
    <scope>NUCLEOTIDE SEQUENCE [LARGE SCALE GENOMIC DNA]</scope>
    <source>
        <strain evidence="11 12">1151</strain>
    </source>
</reference>
<evidence type="ECO:0000256" key="3">
    <source>
        <dbReference type="ARBA" id="ARBA00022475"/>
    </source>
</evidence>
<keyword evidence="12" id="KW-1185">Reference proteome</keyword>
<evidence type="ECO:0000256" key="8">
    <source>
        <dbReference type="ARBA" id="ARBA00023065"/>
    </source>
</evidence>
<evidence type="ECO:0000256" key="9">
    <source>
        <dbReference type="ARBA" id="ARBA00023136"/>
    </source>
</evidence>
<dbReference type="InterPro" id="IPR003439">
    <property type="entry name" value="ABC_transporter-like_ATP-bd"/>
</dbReference>
<evidence type="ECO:0000256" key="1">
    <source>
        <dbReference type="ARBA" id="ARBA00004202"/>
    </source>
</evidence>
<evidence type="ECO:0000259" key="10">
    <source>
        <dbReference type="PROSITE" id="PS50893"/>
    </source>
</evidence>
<evidence type="ECO:0000256" key="6">
    <source>
        <dbReference type="ARBA" id="ARBA00022840"/>
    </source>
</evidence>
<evidence type="ECO:0000256" key="5">
    <source>
        <dbReference type="ARBA" id="ARBA00022741"/>
    </source>
</evidence>
<dbReference type="Proteomes" id="UP000777935">
    <property type="component" value="Unassembled WGS sequence"/>
</dbReference>
<keyword evidence="6 11" id="KW-0067">ATP-binding</keyword>
<gene>
    <name evidence="11" type="ORF">HRQ87_19695</name>
</gene>
<keyword evidence="7" id="KW-0408">Iron</keyword>
<dbReference type="InterPro" id="IPR051535">
    <property type="entry name" value="Siderophore_ABC-ATPase"/>
</dbReference>
<dbReference type="InterPro" id="IPR017871">
    <property type="entry name" value="ABC_transporter-like_CS"/>
</dbReference>
<comment type="caution">
    <text evidence="11">The sequence shown here is derived from an EMBL/GenBank/DDBJ whole genome shotgun (WGS) entry which is preliminary data.</text>
</comment>
<dbReference type="PANTHER" id="PTHR42771">
    <property type="entry name" value="IRON(3+)-HYDROXAMATE IMPORT ATP-BINDING PROTEIN FHUC"/>
    <property type="match status" value="1"/>
</dbReference>
<keyword evidence="3" id="KW-1003">Cell membrane</keyword>
<keyword evidence="5" id="KW-0547">Nucleotide-binding</keyword>
<evidence type="ECO:0000256" key="4">
    <source>
        <dbReference type="ARBA" id="ARBA00022496"/>
    </source>
</evidence>
<keyword evidence="8" id="KW-0406">Ion transport</keyword>
<dbReference type="SMART" id="SM00382">
    <property type="entry name" value="AAA"/>
    <property type="match status" value="1"/>
</dbReference>
<sequence>MTNDPAIQFSDISFGYGTTPLVHDLSLNVHAGRITALCGPNGSGKSTLLKLATHLLRPSQGHVAINGTPVANIGRTSLARQVASLPQSPSAPSELSVSELVMLGRFAHRRGFASASSEDHAKVADAITQTDLDGFTNTPIGNLSGGQRQRAWVAMTLAQDAPILLLDEPTNHLDIAHSLEVMDLLRRLVKTQNKTVVIVLHDINLAASFADDIVFLKDGCVTSAGPHETVMQKDIIEHVFGISCKLHEGSERGRIGVFPMLAQRC</sequence>
<organism evidence="11 12">
    <name type="scientific">Parasulfitobacter algicola</name>
    <dbReference type="NCBI Taxonomy" id="2614809"/>
    <lineage>
        <taxon>Bacteria</taxon>
        <taxon>Pseudomonadati</taxon>
        <taxon>Pseudomonadota</taxon>
        <taxon>Alphaproteobacteria</taxon>
        <taxon>Rhodobacterales</taxon>
        <taxon>Roseobacteraceae</taxon>
        <taxon>Parasulfitobacter</taxon>
    </lineage>
</organism>
<evidence type="ECO:0000313" key="12">
    <source>
        <dbReference type="Proteomes" id="UP000777935"/>
    </source>
</evidence>
<feature type="domain" description="ABC transporter" evidence="10">
    <location>
        <begin position="7"/>
        <end position="243"/>
    </location>
</feature>
<keyword evidence="9" id="KW-0472">Membrane</keyword>
<dbReference type="EMBL" id="JABUFE010000030">
    <property type="protein sequence ID" value="NSX57007.1"/>
    <property type="molecule type" value="Genomic_DNA"/>
</dbReference>
<dbReference type="PROSITE" id="PS50893">
    <property type="entry name" value="ABC_TRANSPORTER_2"/>
    <property type="match status" value="1"/>
</dbReference>
<accession>A0ABX2J073</accession>
<dbReference type="CDD" id="cd03214">
    <property type="entry name" value="ABC_Iron-Siderophores_B12_Hemin"/>
    <property type="match status" value="1"/>
</dbReference>
<dbReference type="InterPro" id="IPR027417">
    <property type="entry name" value="P-loop_NTPase"/>
</dbReference>
<dbReference type="Gene3D" id="3.40.50.300">
    <property type="entry name" value="P-loop containing nucleotide triphosphate hydrolases"/>
    <property type="match status" value="1"/>
</dbReference>
<comment type="subcellular location">
    <subcellularLocation>
        <location evidence="1">Cell membrane</location>
        <topology evidence="1">Peripheral membrane protein</topology>
    </subcellularLocation>
</comment>
<dbReference type="PROSITE" id="PS00211">
    <property type="entry name" value="ABC_TRANSPORTER_1"/>
    <property type="match status" value="1"/>
</dbReference>
<dbReference type="GO" id="GO:0005524">
    <property type="term" value="F:ATP binding"/>
    <property type="evidence" value="ECO:0007669"/>
    <property type="project" value="UniProtKB-KW"/>
</dbReference>
<evidence type="ECO:0000313" key="11">
    <source>
        <dbReference type="EMBL" id="NSX57007.1"/>
    </source>
</evidence>